<evidence type="ECO:0008006" key="8">
    <source>
        <dbReference type="Google" id="ProtNLM"/>
    </source>
</evidence>
<evidence type="ECO:0000313" key="6">
    <source>
        <dbReference type="EMBL" id="PMD69492.1"/>
    </source>
</evidence>
<sequence>MAVRTQYAMACSKGTNCWSIWKSFYLVYHSKGIIIAPKKRRVIKMQLNNKYMSLGVTLFSALILISLSSETVKADATSPSTVTSTSDSKTIQNNTEVKTGNTVTSNTSIDKDNMANSKETVESKVSTVTTAKISPQSNIDLKVSSETLKIPTQPLTNQPSTTQPSSEVSTENSNPYAISSNITDNTIVNFTDPLLGSVVKAGLSLKPSDNITIGDIKSFKNTLIDVSVSTYQLQNKNQPGASMTNQQSTPIESLNGMQYLQLLPSKAQIAFQAKLASDSQANSDLTPLEKLNFNQLVIAGDLSDPRAKIVDLKPLSKFDLSKTNYLELSGDTSISANSGLNDEKLAEVAPVINKFANNGLNNNLLELGQSSITDFTPLKPALNAAPRLMIVAAANTVANPTPIYAVVGQPISFTAPKLLDPAGNDLADRYHFSYSVPQSDLTNDNLTNLGNNKYVLNNPDPNNKILYYGQAGWAYSSNPDAVITERLGNAIFRTVLMNAQPIVWQAHPNVTINYMDATGKPILSKGSPLVANVTGYKIGDPFDITANSKIAGYTLTSPVAMLKGSFTQNPQTISLLYRKIESEGSGYTVKENKNSSRIVAEIHYLDSKNNEDRDLINIGVKGTAIINGKLFYLVGYKQLVEASSYSITKSNVSGIARTTDNVALIFNAYSEPIGALEPNTLWKYSQIVSLDGIDYYQIATNEFLPVKDSLQFVSLSSLTVIKVVSNSELYDSKGVALDRVLSKNSKWKTDGYAVINGTKMYHIATDEWISSQSIVIS</sequence>
<reference evidence="6 7" key="1">
    <citation type="submission" date="2017-05" db="EMBL/GenBank/DDBJ databases">
        <title>Lactobacillus nurukis nov., sp. nov., isolated from nuruk.</title>
        <authorList>
            <person name="Kim S.-J."/>
        </authorList>
    </citation>
    <scope>NUCLEOTIDE SEQUENCE [LARGE SCALE GENOMIC DNA]</scope>
    <source>
        <strain evidence="6 7">SYF10-1a</strain>
    </source>
</reference>
<dbReference type="Pfam" id="PF06458">
    <property type="entry name" value="MucBP"/>
    <property type="match status" value="1"/>
</dbReference>
<keyword evidence="3" id="KW-1133">Transmembrane helix</keyword>
<feature type="compositionally biased region" description="Low complexity" evidence="2">
    <location>
        <begin position="77"/>
        <end position="90"/>
    </location>
</feature>
<evidence type="ECO:0000256" key="1">
    <source>
        <dbReference type="ARBA" id="ARBA00022737"/>
    </source>
</evidence>
<keyword evidence="1" id="KW-0677">Repeat</keyword>
<dbReference type="InterPro" id="IPR024968">
    <property type="entry name" value="SlpA_C_lactobacillus"/>
</dbReference>
<dbReference type="Pfam" id="PF03217">
    <property type="entry name" value="SlpA"/>
    <property type="match status" value="1"/>
</dbReference>
<feature type="compositionally biased region" description="Polar residues" evidence="2">
    <location>
        <begin position="91"/>
        <end position="108"/>
    </location>
</feature>
<gene>
    <name evidence="6" type="ORF">CBP76_07900</name>
</gene>
<evidence type="ECO:0000259" key="4">
    <source>
        <dbReference type="Pfam" id="PF03217"/>
    </source>
</evidence>
<keyword evidence="3" id="KW-0472">Membrane</keyword>
<feature type="domain" description="MucBP" evidence="5">
    <location>
        <begin position="509"/>
        <end position="578"/>
    </location>
</feature>
<feature type="region of interest" description="Disordered" evidence="2">
    <location>
        <begin position="149"/>
        <end position="177"/>
    </location>
</feature>
<evidence type="ECO:0000256" key="2">
    <source>
        <dbReference type="SAM" id="MobiDB-lite"/>
    </source>
</evidence>
<keyword evidence="3" id="KW-0812">Transmembrane</keyword>
<dbReference type="AlphaFoldDB" id="A0A2N7ATJ1"/>
<feature type="region of interest" description="Disordered" evidence="2">
    <location>
        <begin position="76"/>
        <end position="122"/>
    </location>
</feature>
<evidence type="ECO:0000259" key="5">
    <source>
        <dbReference type="Pfam" id="PF06458"/>
    </source>
</evidence>
<feature type="compositionally biased region" description="Polar residues" evidence="2">
    <location>
        <begin position="153"/>
        <end position="177"/>
    </location>
</feature>
<proteinExistence type="predicted"/>
<feature type="domain" description="S-layer protein C-terminal" evidence="4">
    <location>
        <begin position="723"/>
        <end position="769"/>
    </location>
</feature>
<dbReference type="Proteomes" id="UP000235649">
    <property type="component" value="Unassembled WGS sequence"/>
</dbReference>
<name>A0A2N7ATJ1_9LACO</name>
<keyword evidence="7" id="KW-1185">Reference proteome</keyword>
<dbReference type="InterPro" id="IPR009459">
    <property type="entry name" value="MucBP_dom"/>
</dbReference>
<dbReference type="Gene3D" id="3.10.20.320">
    <property type="entry name" value="Putative peptidoglycan bound protein (lpxtg motif)"/>
    <property type="match status" value="1"/>
</dbReference>
<organism evidence="6 7">
    <name type="scientific">Companilactobacillus nuruki</name>
    <dbReference type="NCBI Taxonomy" id="1993540"/>
    <lineage>
        <taxon>Bacteria</taxon>
        <taxon>Bacillati</taxon>
        <taxon>Bacillota</taxon>
        <taxon>Bacilli</taxon>
        <taxon>Lactobacillales</taxon>
        <taxon>Lactobacillaceae</taxon>
        <taxon>Companilactobacillus</taxon>
    </lineage>
</organism>
<dbReference type="EMBL" id="NIPR01000027">
    <property type="protein sequence ID" value="PMD69492.1"/>
    <property type="molecule type" value="Genomic_DNA"/>
</dbReference>
<evidence type="ECO:0000313" key="7">
    <source>
        <dbReference type="Proteomes" id="UP000235649"/>
    </source>
</evidence>
<evidence type="ECO:0000256" key="3">
    <source>
        <dbReference type="SAM" id="Phobius"/>
    </source>
</evidence>
<comment type="caution">
    <text evidence="6">The sequence shown here is derived from an EMBL/GenBank/DDBJ whole genome shotgun (WGS) entry which is preliminary data.</text>
</comment>
<feature type="transmembrane region" description="Helical" evidence="3">
    <location>
        <begin position="51"/>
        <end position="69"/>
    </location>
</feature>
<accession>A0A2N7ATJ1</accession>
<protein>
    <recommendedName>
        <fullName evidence="8">Surface layer protein A domain-containing protein</fullName>
    </recommendedName>
</protein>
<dbReference type="OrthoDB" id="2323116at2"/>